<accession>A0A9Y1FNH0</accession>
<dbReference type="EMBL" id="CP084167">
    <property type="protein sequence ID" value="UJG43121.1"/>
    <property type="molecule type" value="Genomic_DNA"/>
</dbReference>
<dbReference type="AlphaFoldDB" id="A0A9Y1FNH0"/>
<gene>
    <name evidence="1" type="ORF">K9W46_12195</name>
</gene>
<name>A0A9Y1FNH0_9ARCH</name>
<organism evidence="1">
    <name type="scientific">Candidatus Heimdallarchaeum endolithica</name>
    <dbReference type="NCBI Taxonomy" id="2876572"/>
    <lineage>
        <taxon>Archaea</taxon>
        <taxon>Promethearchaeati</taxon>
        <taxon>Candidatus Heimdallarchaeota</taxon>
        <taxon>Candidatus Heimdallarchaeia (ex Rinke et al. 2021) (nom. nud.)</taxon>
        <taxon>Candidatus Heimdallarchaeales</taxon>
        <taxon>Candidatus Heimdallarchaeaceae</taxon>
        <taxon>Candidatus Heimdallarchaeum</taxon>
    </lineage>
</organism>
<protein>
    <submittedName>
        <fullName evidence="1">Uncharacterized protein</fullName>
    </submittedName>
</protein>
<dbReference type="Proteomes" id="UP001200513">
    <property type="component" value="Chromosome"/>
</dbReference>
<proteinExistence type="predicted"/>
<reference evidence="1" key="1">
    <citation type="journal article" date="2022" name="Nat. Microbiol.">
        <title>Unique mobile elements and scalable gene flow at the prokaryote-eukaryote boundary revealed by circularized Asgard archaea genomes.</title>
        <authorList>
            <person name="Wu F."/>
            <person name="Speth D.R."/>
            <person name="Philosof A."/>
            <person name="Cremiere A."/>
            <person name="Narayanan A."/>
            <person name="Barco R.A."/>
            <person name="Connon S.A."/>
            <person name="Amend J.P."/>
            <person name="Antoshechkin I.A."/>
            <person name="Orphan V.J."/>
        </authorList>
    </citation>
    <scope>NUCLEOTIDE SEQUENCE</scope>
    <source>
        <strain evidence="1">PR6</strain>
    </source>
</reference>
<evidence type="ECO:0000313" key="1">
    <source>
        <dbReference type="EMBL" id="UJG43121.1"/>
    </source>
</evidence>
<sequence>MQFVRQLAKIIINDTINNKYMNLLASIEQFFLKMKEISLALGENSCSGCLHPNPYINTEKKSELNLDNDREYLLESIFKRMFEFTFDCRGDLVECPKPLLLTHFKEIGIRIVIEYDLLDNVYFMEVMWDDVYYIDDVEINNIVLKMQLMDPEIDLISTPILDEKEIMNWRDFKVACKEDYDRFRKFFEPILATKMEKLLNKIHIDKFKQLKDLLIEYKELKSKFCTIFQQDS</sequence>